<reference evidence="1" key="1">
    <citation type="submission" date="2023-02" db="EMBL/GenBank/DDBJ databases">
        <title>Genome of toxic invasive species Heracleum sosnowskyi carries increased number of genes despite the absence of recent whole-genome duplications.</title>
        <authorList>
            <person name="Schelkunov M."/>
            <person name="Shtratnikova V."/>
            <person name="Makarenko M."/>
            <person name="Klepikova A."/>
            <person name="Omelchenko D."/>
            <person name="Novikova G."/>
            <person name="Obukhova E."/>
            <person name="Bogdanov V."/>
            <person name="Penin A."/>
            <person name="Logacheva M."/>
        </authorList>
    </citation>
    <scope>NUCLEOTIDE SEQUENCE</scope>
    <source>
        <strain evidence="1">Hsosn_3</strain>
        <tissue evidence="1">Leaf</tissue>
    </source>
</reference>
<gene>
    <name evidence="1" type="ORF">POM88_001555</name>
</gene>
<dbReference type="AlphaFoldDB" id="A0AAD8JGC8"/>
<name>A0AAD8JGC8_9APIA</name>
<protein>
    <submittedName>
        <fullName evidence="1">Uncharacterized protein</fullName>
    </submittedName>
</protein>
<accession>A0AAD8JGC8</accession>
<proteinExistence type="predicted"/>
<keyword evidence="2" id="KW-1185">Reference proteome</keyword>
<dbReference type="Proteomes" id="UP001237642">
    <property type="component" value="Unassembled WGS sequence"/>
</dbReference>
<sequence>MKYMSIIANPFRDQTHRGQENIMEERNISKEKFLTRAMTGKLNCQEEGNKDNVRTSSIPGGLTESIKVGWLSNVIAAVRQVLEAYILLVAKEEKLYRPWEWHLKFPTV</sequence>
<reference evidence="1" key="2">
    <citation type="submission" date="2023-05" db="EMBL/GenBank/DDBJ databases">
        <authorList>
            <person name="Schelkunov M.I."/>
        </authorList>
    </citation>
    <scope>NUCLEOTIDE SEQUENCE</scope>
    <source>
        <strain evidence="1">Hsosn_3</strain>
        <tissue evidence="1">Leaf</tissue>
    </source>
</reference>
<evidence type="ECO:0000313" key="2">
    <source>
        <dbReference type="Proteomes" id="UP001237642"/>
    </source>
</evidence>
<comment type="caution">
    <text evidence="1">The sequence shown here is derived from an EMBL/GenBank/DDBJ whole genome shotgun (WGS) entry which is preliminary data.</text>
</comment>
<dbReference type="EMBL" id="JAUIZM010000001">
    <property type="protein sequence ID" value="KAK1401950.1"/>
    <property type="molecule type" value="Genomic_DNA"/>
</dbReference>
<evidence type="ECO:0000313" key="1">
    <source>
        <dbReference type="EMBL" id="KAK1401950.1"/>
    </source>
</evidence>
<organism evidence="1 2">
    <name type="scientific">Heracleum sosnowskyi</name>
    <dbReference type="NCBI Taxonomy" id="360622"/>
    <lineage>
        <taxon>Eukaryota</taxon>
        <taxon>Viridiplantae</taxon>
        <taxon>Streptophyta</taxon>
        <taxon>Embryophyta</taxon>
        <taxon>Tracheophyta</taxon>
        <taxon>Spermatophyta</taxon>
        <taxon>Magnoliopsida</taxon>
        <taxon>eudicotyledons</taxon>
        <taxon>Gunneridae</taxon>
        <taxon>Pentapetalae</taxon>
        <taxon>asterids</taxon>
        <taxon>campanulids</taxon>
        <taxon>Apiales</taxon>
        <taxon>Apiaceae</taxon>
        <taxon>Apioideae</taxon>
        <taxon>apioid superclade</taxon>
        <taxon>Tordylieae</taxon>
        <taxon>Tordyliinae</taxon>
        <taxon>Heracleum</taxon>
    </lineage>
</organism>